<evidence type="ECO:0000313" key="9">
    <source>
        <dbReference type="Proteomes" id="UP000800200"/>
    </source>
</evidence>
<dbReference type="CDD" id="cd00067">
    <property type="entry name" value="GAL4"/>
    <property type="match status" value="1"/>
</dbReference>
<dbReference type="GO" id="GO:0005634">
    <property type="term" value="C:nucleus"/>
    <property type="evidence" value="ECO:0007669"/>
    <property type="project" value="TreeGrafter"/>
</dbReference>
<dbReference type="SMART" id="SM00906">
    <property type="entry name" value="Fungal_trans"/>
    <property type="match status" value="1"/>
</dbReference>
<dbReference type="Pfam" id="PF00172">
    <property type="entry name" value="Zn_clus"/>
    <property type="match status" value="1"/>
</dbReference>
<feature type="region of interest" description="Disordered" evidence="6">
    <location>
        <begin position="75"/>
        <end position="121"/>
    </location>
</feature>
<feature type="compositionally biased region" description="Polar residues" evidence="6">
    <location>
        <begin position="84"/>
        <end position="96"/>
    </location>
</feature>
<dbReference type="GO" id="GO:0008270">
    <property type="term" value="F:zinc ion binding"/>
    <property type="evidence" value="ECO:0007669"/>
    <property type="project" value="InterPro"/>
</dbReference>
<accession>A0A6A6DTE2</accession>
<proteinExistence type="predicted"/>
<evidence type="ECO:0000256" key="1">
    <source>
        <dbReference type="ARBA" id="ARBA00022723"/>
    </source>
</evidence>
<gene>
    <name evidence="8" type="ORF">K469DRAFT_669687</name>
</gene>
<organism evidence="8 9">
    <name type="scientific">Zopfia rhizophila CBS 207.26</name>
    <dbReference type="NCBI Taxonomy" id="1314779"/>
    <lineage>
        <taxon>Eukaryota</taxon>
        <taxon>Fungi</taxon>
        <taxon>Dikarya</taxon>
        <taxon>Ascomycota</taxon>
        <taxon>Pezizomycotina</taxon>
        <taxon>Dothideomycetes</taxon>
        <taxon>Dothideomycetes incertae sedis</taxon>
        <taxon>Zopfiaceae</taxon>
        <taxon>Zopfia</taxon>
    </lineage>
</organism>
<keyword evidence="2" id="KW-0805">Transcription regulation</keyword>
<dbReference type="GO" id="GO:0000435">
    <property type="term" value="P:positive regulation of transcription from RNA polymerase II promoter by galactose"/>
    <property type="evidence" value="ECO:0007669"/>
    <property type="project" value="TreeGrafter"/>
</dbReference>
<keyword evidence="4" id="KW-0804">Transcription</keyword>
<dbReference type="PANTHER" id="PTHR47424">
    <property type="entry name" value="REGULATORY PROTEIN GAL4"/>
    <property type="match status" value="1"/>
</dbReference>
<evidence type="ECO:0000256" key="5">
    <source>
        <dbReference type="ARBA" id="ARBA00023242"/>
    </source>
</evidence>
<dbReference type="GO" id="GO:0000978">
    <property type="term" value="F:RNA polymerase II cis-regulatory region sequence-specific DNA binding"/>
    <property type="evidence" value="ECO:0007669"/>
    <property type="project" value="TreeGrafter"/>
</dbReference>
<evidence type="ECO:0000259" key="7">
    <source>
        <dbReference type="PROSITE" id="PS50048"/>
    </source>
</evidence>
<sequence>MNLGGPPIKRRKVAIACEACRGRKARCDGSKPVCGNCSSRAEQCIYKVSTLQVASTNEYIEKLVSRVAELEIELERVRHPPDNPRQNTSNNGSSPPSQMPPPLAVSLDLDHGAHPPSAHTQGVFQAAPSSVDAMGADAGETPDPGDKFYGSSSTLSFMRQVYSAISPGTENSSPNATTIINKQRCAQSSACFVAPENFSLLPRFLSDYLINLYWERVHSLYPFIHKPTFMLAYEHLWAPAASTSANLPQQPGLGLGGSEAAGPTSLVFHCALNAMLALAMQFSHLPLVERDRLAASCMEKSKNLLKLDLFDDSSIAVVQALITVTQYFQSTIFPNKCWTAIGVACRLAQGLGLHVDSSRSQTRFDPLELEIRKRVWHSCVMLDMVVSMTLGRPAMLYHDTQVSLPTPGQDEDMMHTELEESKKISSVAFYIETIKLFRILGRILSHIYNLNEPHSEQDGYGGFDRLIELDTQLTEFVDQLPKGLQWAQPDKVQPSISHKNVLLQQTHVLHVRFLHLRVLLYRPAFTQYCRLNCLPAAPGPDNPQQNTLRPSTPLSSSFAFHASLTCVQVAIDMAETTNQYSGTETTGAWWYNMFYTRTAAMVILLATVWQPLQDSIGSDTLNAAWKNCRETLLNKLPQSSSVKTCLANLEALHRHIVRYRSLTRSESSGSGAGAGPAATSSMPIAVQQGQFEHDGAIYNNGNLDLENQAYSDQDITFDPFKFFNGTMFSDSAFSFTPGDYGVSLL</sequence>
<evidence type="ECO:0000313" key="8">
    <source>
        <dbReference type="EMBL" id="KAF2182323.1"/>
    </source>
</evidence>
<dbReference type="GO" id="GO:0006351">
    <property type="term" value="P:DNA-templated transcription"/>
    <property type="evidence" value="ECO:0007669"/>
    <property type="project" value="InterPro"/>
</dbReference>
<dbReference type="InterPro" id="IPR051127">
    <property type="entry name" value="Fungal_SecMet_Regulators"/>
</dbReference>
<protein>
    <recommendedName>
        <fullName evidence="7">Zn(2)-C6 fungal-type domain-containing protein</fullName>
    </recommendedName>
</protein>
<dbReference type="InterPro" id="IPR036864">
    <property type="entry name" value="Zn2-C6_fun-type_DNA-bd_sf"/>
</dbReference>
<keyword evidence="3" id="KW-0238">DNA-binding</keyword>
<dbReference type="Pfam" id="PF04082">
    <property type="entry name" value="Fungal_trans"/>
    <property type="match status" value="1"/>
</dbReference>
<dbReference type="SUPFAM" id="SSF57701">
    <property type="entry name" value="Zn2/Cys6 DNA-binding domain"/>
    <property type="match status" value="1"/>
</dbReference>
<dbReference type="EMBL" id="ML994648">
    <property type="protein sequence ID" value="KAF2182323.1"/>
    <property type="molecule type" value="Genomic_DNA"/>
</dbReference>
<reference evidence="8" key="1">
    <citation type="journal article" date="2020" name="Stud. Mycol.">
        <title>101 Dothideomycetes genomes: a test case for predicting lifestyles and emergence of pathogens.</title>
        <authorList>
            <person name="Haridas S."/>
            <person name="Albert R."/>
            <person name="Binder M."/>
            <person name="Bloem J."/>
            <person name="Labutti K."/>
            <person name="Salamov A."/>
            <person name="Andreopoulos B."/>
            <person name="Baker S."/>
            <person name="Barry K."/>
            <person name="Bills G."/>
            <person name="Bluhm B."/>
            <person name="Cannon C."/>
            <person name="Castanera R."/>
            <person name="Culley D."/>
            <person name="Daum C."/>
            <person name="Ezra D."/>
            <person name="Gonzalez J."/>
            <person name="Henrissat B."/>
            <person name="Kuo A."/>
            <person name="Liang C."/>
            <person name="Lipzen A."/>
            <person name="Lutzoni F."/>
            <person name="Magnuson J."/>
            <person name="Mondo S."/>
            <person name="Nolan M."/>
            <person name="Ohm R."/>
            <person name="Pangilinan J."/>
            <person name="Park H.-J."/>
            <person name="Ramirez L."/>
            <person name="Alfaro M."/>
            <person name="Sun H."/>
            <person name="Tritt A."/>
            <person name="Yoshinaga Y."/>
            <person name="Zwiers L.-H."/>
            <person name="Turgeon B."/>
            <person name="Goodwin S."/>
            <person name="Spatafora J."/>
            <person name="Crous P."/>
            <person name="Grigoriev I."/>
        </authorList>
    </citation>
    <scope>NUCLEOTIDE SEQUENCE</scope>
    <source>
        <strain evidence="8">CBS 207.26</strain>
    </source>
</reference>
<evidence type="ECO:0000256" key="2">
    <source>
        <dbReference type="ARBA" id="ARBA00023015"/>
    </source>
</evidence>
<dbReference type="CDD" id="cd12148">
    <property type="entry name" value="fungal_TF_MHR"/>
    <property type="match status" value="1"/>
</dbReference>
<dbReference type="PANTHER" id="PTHR47424:SF3">
    <property type="entry name" value="REGULATORY PROTEIN GAL4"/>
    <property type="match status" value="1"/>
</dbReference>
<name>A0A6A6DTE2_9PEZI</name>
<keyword evidence="9" id="KW-1185">Reference proteome</keyword>
<dbReference type="PROSITE" id="PS00463">
    <property type="entry name" value="ZN2_CY6_FUNGAL_1"/>
    <property type="match status" value="1"/>
</dbReference>
<dbReference type="SMART" id="SM00066">
    <property type="entry name" value="GAL4"/>
    <property type="match status" value="1"/>
</dbReference>
<evidence type="ECO:0000256" key="4">
    <source>
        <dbReference type="ARBA" id="ARBA00023163"/>
    </source>
</evidence>
<keyword evidence="1" id="KW-0479">Metal-binding</keyword>
<dbReference type="AlphaFoldDB" id="A0A6A6DTE2"/>
<dbReference type="Proteomes" id="UP000800200">
    <property type="component" value="Unassembled WGS sequence"/>
</dbReference>
<keyword evidence="5" id="KW-0539">Nucleus</keyword>
<feature type="domain" description="Zn(2)-C6 fungal-type" evidence="7">
    <location>
        <begin position="16"/>
        <end position="46"/>
    </location>
</feature>
<evidence type="ECO:0000256" key="3">
    <source>
        <dbReference type="ARBA" id="ARBA00023125"/>
    </source>
</evidence>
<dbReference type="GO" id="GO:0000981">
    <property type="term" value="F:DNA-binding transcription factor activity, RNA polymerase II-specific"/>
    <property type="evidence" value="ECO:0007669"/>
    <property type="project" value="InterPro"/>
</dbReference>
<dbReference type="Gene3D" id="4.10.240.10">
    <property type="entry name" value="Zn(2)-C6 fungal-type DNA-binding domain"/>
    <property type="match status" value="1"/>
</dbReference>
<dbReference type="InterPro" id="IPR001138">
    <property type="entry name" value="Zn2Cys6_DnaBD"/>
</dbReference>
<dbReference type="PROSITE" id="PS50048">
    <property type="entry name" value="ZN2_CY6_FUNGAL_2"/>
    <property type="match status" value="1"/>
</dbReference>
<evidence type="ECO:0000256" key="6">
    <source>
        <dbReference type="SAM" id="MobiDB-lite"/>
    </source>
</evidence>
<dbReference type="OrthoDB" id="424974at2759"/>
<dbReference type="InterPro" id="IPR007219">
    <property type="entry name" value="XnlR_reg_dom"/>
</dbReference>